<evidence type="ECO:0000259" key="3">
    <source>
        <dbReference type="Pfam" id="PF07969"/>
    </source>
</evidence>
<dbReference type="PANTHER" id="PTHR22642">
    <property type="entry name" value="IMIDAZOLONEPROPIONASE"/>
    <property type="match status" value="1"/>
</dbReference>
<dbReference type="PANTHER" id="PTHR22642:SF2">
    <property type="entry name" value="PROTEIN LONG AFTER FAR-RED 3"/>
    <property type="match status" value="1"/>
</dbReference>
<dbReference type="Proteomes" id="UP000198341">
    <property type="component" value="Chromosome 2"/>
</dbReference>
<feature type="domain" description="Amidohydrolase 3" evidence="3">
    <location>
        <begin position="268"/>
        <end position="814"/>
    </location>
</feature>
<evidence type="ECO:0000313" key="4">
    <source>
        <dbReference type="EMBL" id="CCO15043.1"/>
    </source>
</evidence>
<dbReference type="EMBL" id="FO082277">
    <property type="protein sequence ID" value="CCO15043.1"/>
    <property type="molecule type" value="Genomic_DNA"/>
</dbReference>
<feature type="compositionally biased region" description="Basic and acidic residues" evidence="1">
    <location>
        <begin position="780"/>
        <end position="790"/>
    </location>
</feature>
<dbReference type="GO" id="GO:0016810">
    <property type="term" value="F:hydrolase activity, acting on carbon-nitrogen (but not peptide) bonds"/>
    <property type="evidence" value="ECO:0007669"/>
    <property type="project" value="InterPro"/>
</dbReference>
<protein>
    <recommendedName>
        <fullName evidence="3">Amidohydrolase 3 domain-containing protein</fullName>
    </recommendedName>
</protein>
<dbReference type="InterPro" id="IPR032466">
    <property type="entry name" value="Metal_Hydrolase"/>
</dbReference>
<dbReference type="SUPFAM" id="SSF51556">
    <property type="entry name" value="Metallo-dependent hydrolases"/>
    <property type="match status" value="1"/>
</dbReference>
<reference evidence="4 5" key="1">
    <citation type="submission" date="2011-10" db="EMBL/GenBank/DDBJ databases">
        <authorList>
            <person name="Genoscope - CEA"/>
        </authorList>
    </citation>
    <scope>NUCLEOTIDE SEQUENCE [LARGE SCALE GENOMIC DNA]</scope>
    <source>
        <strain evidence="4 5">RCC 1105</strain>
    </source>
</reference>
<keyword evidence="5" id="KW-1185">Reference proteome</keyword>
<proteinExistence type="predicted"/>
<sequence length="817" mass="93024">MSALSLLFVFLSLSLRNNTIMSDDDDAKKKVKTAKKKKEKETKRTFANKIFDRFAALPREYKCAFFLVLLAVVVFPLTTLKERFDEKEKKCPFGFQSRSNVNFESDLPSWHPKLVSYDVEGVNNLEVGPPMLKKNEIAKFDDIIVYRGHFYVKGKLEQKKTQSTQLVEDENELPWDREERKANEMLEKEKSKKEKKKKDVGERIADRFFPLGGTSNSYAKAVAMNNRTKRIMSVASTEEKAKKMIETFRSVGVTVTEVVVTENGDESKLIVPGFHDSHTHVLSLALKREFEVDLSDVETKKEFVTRLKMKERSWAPFPQFSEEWIVASGYDDGKILREDGRLDLPYKGWIDDISNPVIAFRADMHTAIVNQAGFRKANVRWADVKKNTTHEYYRRFRDYIDFDTGEVKDDAMQLFQKVLPKRTKKERKNALKRALAPLSKLGITRVSDFGAIDALQAYDFELSRSDYMILRELDNEMRPHGLPLRVNCYLPFDDWQFAALEQERGNGAFFHYTGYKGNELRQKELNLDQTIRSNVRIAGVKLFLDGSLGANTAKFHEPYNSGFTKTSHTATGMFVRDVQHAKQIAILADKAELQIAVHAIGDAAVDAALDMLETIEKTNGKRDRRFRIEHIQHLSGDGSIENLNLKTETVEARIKRLKPIASVQPLHLALDSERALVEKLGRSRMERTHMYKSLSELTTIAFGSDVPIAPANPLEAILQASTKRTLNKEGQSMSVEMALEAQTIGGARASFNEDAFGGFFNGALMDFVVLKKKSSATSNSKEKEESKEEERGEEEIIDDRSIVYETWVGGRKVYSTA</sequence>
<dbReference type="Pfam" id="PF07969">
    <property type="entry name" value="Amidohydro_3"/>
    <property type="match status" value="1"/>
</dbReference>
<dbReference type="Gene3D" id="3.20.20.140">
    <property type="entry name" value="Metal-dependent hydrolases"/>
    <property type="match status" value="1"/>
</dbReference>
<keyword evidence="2" id="KW-0732">Signal</keyword>
<organism evidence="4 5">
    <name type="scientific">Bathycoccus prasinos</name>
    <dbReference type="NCBI Taxonomy" id="41875"/>
    <lineage>
        <taxon>Eukaryota</taxon>
        <taxon>Viridiplantae</taxon>
        <taxon>Chlorophyta</taxon>
        <taxon>Mamiellophyceae</taxon>
        <taxon>Mamiellales</taxon>
        <taxon>Bathycoccaceae</taxon>
        <taxon>Bathycoccus</taxon>
    </lineage>
</organism>
<dbReference type="KEGG" id="bpg:Bathy02g02230"/>
<accession>K8F0J2</accession>
<dbReference type="eggNOG" id="ENOG502QSHE">
    <property type="taxonomic scope" value="Eukaryota"/>
</dbReference>
<name>K8F0J2_9CHLO</name>
<dbReference type="STRING" id="41875.K8F0J2"/>
<dbReference type="InterPro" id="IPR011059">
    <property type="entry name" value="Metal-dep_hydrolase_composite"/>
</dbReference>
<dbReference type="RefSeq" id="XP_007514803.1">
    <property type="nucleotide sequence ID" value="XM_007514741.1"/>
</dbReference>
<dbReference type="GeneID" id="19017734"/>
<dbReference type="AlphaFoldDB" id="K8F0J2"/>
<gene>
    <name evidence="4" type="ORF">Bathy02g02230</name>
</gene>
<feature type="region of interest" description="Disordered" evidence="1">
    <location>
        <begin position="178"/>
        <end position="197"/>
    </location>
</feature>
<dbReference type="Gene3D" id="3.10.310.70">
    <property type="match status" value="1"/>
</dbReference>
<dbReference type="Gene3D" id="2.30.40.10">
    <property type="entry name" value="Urease, subunit C, domain 1"/>
    <property type="match status" value="1"/>
</dbReference>
<dbReference type="OrthoDB" id="3501663at2759"/>
<feature type="region of interest" description="Disordered" evidence="1">
    <location>
        <begin position="775"/>
        <end position="796"/>
    </location>
</feature>
<feature type="signal peptide" evidence="2">
    <location>
        <begin position="1"/>
        <end position="22"/>
    </location>
</feature>
<dbReference type="InterPro" id="IPR013108">
    <property type="entry name" value="Amidohydro_3"/>
</dbReference>
<feature type="chain" id="PRO_5003919788" description="Amidohydrolase 3 domain-containing protein" evidence="2">
    <location>
        <begin position="23"/>
        <end position="817"/>
    </location>
</feature>
<evidence type="ECO:0000256" key="1">
    <source>
        <dbReference type="SAM" id="MobiDB-lite"/>
    </source>
</evidence>
<evidence type="ECO:0000256" key="2">
    <source>
        <dbReference type="SAM" id="SignalP"/>
    </source>
</evidence>
<evidence type="ECO:0000313" key="5">
    <source>
        <dbReference type="Proteomes" id="UP000198341"/>
    </source>
</evidence>